<keyword evidence="4" id="KW-0862">Zinc</keyword>
<dbReference type="EMBL" id="PJQM01000052">
    <property type="protein sequence ID" value="RCI06971.1"/>
    <property type="molecule type" value="Genomic_DNA"/>
</dbReference>
<dbReference type="InterPro" id="IPR013087">
    <property type="entry name" value="Znf_C2H2_type"/>
</dbReference>
<dbReference type="Pfam" id="PF00096">
    <property type="entry name" value="zf-C2H2"/>
    <property type="match status" value="2"/>
</dbReference>
<gene>
    <name evidence="7" type="primary">SFP1_4</name>
    <name evidence="7" type="ORF">CU098_012450</name>
</gene>
<dbReference type="GO" id="GO:0005634">
    <property type="term" value="C:nucleus"/>
    <property type="evidence" value="ECO:0007669"/>
    <property type="project" value="TreeGrafter"/>
</dbReference>
<dbReference type="SUPFAM" id="SSF57667">
    <property type="entry name" value="beta-beta-alpha zinc fingers"/>
    <property type="match status" value="1"/>
</dbReference>
<evidence type="ECO:0000313" key="7">
    <source>
        <dbReference type="EMBL" id="RCI06971.1"/>
    </source>
</evidence>
<accession>A0A367KXP1</accession>
<dbReference type="GO" id="GO:0008270">
    <property type="term" value="F:zinc ion binding"/>
    <property type="evidence" value="ECO:0007669"/>
    <property type="project" value="UniProtKB-KW"/>
</dbReference>
<dbReference type="InterPro" id="IPR036236">
    <property type="entry name" value="Znf_C2H2_sf"/>
</dbReference>
<name>A0A367KXP1_RHIST</name>
<feature type="domain" description="C2H2-type" evidence="6">
    <location>
        <begin position="157"/>
        <end position="188"/>
    </location>
</feature>
<organism evidence="7 8">
    <name type="scientific">Rhizopus stolonifer</name>
    <name type="common">Rhizopus nigricans</name>
    <dbReference type="NCBI Taxonomy" id="4846"/>
    <lineage>
        <taxon>Eukaryota</taxon>
        <taxon>Fungi</taxon>
        <taxon>Fungi incertae sedis</taxon>
        <taxon>Mucoromycota</taxon>
        <taxon>Mucoromycotina</taxon>
        <taxon>Mucoromycetes</taxon>
        <taxon>Mucorales</taxon>
        <taxon>Mucorineae</taxon>
        <taxon>Rhizopodaceae</taxon>
        <taxon>Rhizopus</taxon>
    </lineage>
</organism>
<comment type="caution">
    <text evidence="7">The sequence shown here is derived from an EMBL/GenBank/DDBJ whole genome shotgun (WGS) entry which is preliminary data.</text>
</comment>
<dbReference type="AlphaFoldDB" id="A0A367KXP1"/>
<evidence type="ECO:0000256" key="4">
    <source>
        <dbReference type="ARBA" id="ARBA00022833"/>
    </source>
</evidence>
<dbReference type="STRING" id="4846.A0A367KXP1"/>
<dbReference type="InterPro" id="IPR051580">
    <property type="entry name" value="ZnF-Chromatin_assoc"/>
</dbReference>
<dbReference type="OrthoDB" id="3269380at2759"/>
<keyword evidence="8" id="KW-1185">Reference proteome</keyword>
<keyword evidence="1" id="KW-0479">Metal-binding</keyword>
<dbReference type="PROSITE" id="PS00028">
    <property type="entry name" value="ZINC_FINGER_C2H2_1"/>
    <property type="match status" value="2"/>
</dbReference>
<evidence type="ECO:0000256" key="1">
    <source>
        <dbReference type="ARBA" id="ARBA00022723"/>
    </source>
</evidence>
<evidence type="ECO:0000256" key="2">
    <source>
        <dbReference type="ARBA" id="ARBA00022737"/>
    </source>
</evidence>
<protein>
    <submittedName>
        <fullName evidence="7">Split finger protein</fullName>
    </submittedName>
</protein>
<sequence length="219" mass="25329">MNIPGCQGLKSIDERQAVEDKYFRDITCCGQRIATLHNLMEHHEKFHDMADFRESDEEEGYFKSTIRYEDVFFPVSSNVTAIRPEIREPSLRYFTSTQEYNTIDTNLLLQPSTAQNSPGPVMLPLFDFVQKAPNTRPVVMQVQNVCTEKALDTEKRYVCHEFGCDKVYKNLNGLRYHQKHGHSTGEEPPRPHVCKLCGKSYKASNGLRYHMEHMHTPIS</sequence>
<evidence type="ECO:0000256" key="3">
    <source>
        <dbReference type="ARBA" id="ARBA00022771"/>
    </source>
</evidence>
<proteinExistence type="predicted"/>
<evidence type="ECO:0000256" key="5">
    <source>
        <dbReference type="PROSITE-ProRule" id="PRU00042"/>
    </source>
</evidence>
<dbReference type="PANTHER" id="PTHR23057:SF0">
    <property type="entry name" value="JUXTAPOSED WITH ANOTHER ZINC FINGER PROTEIN 1"/>
    <property type="match status" value="1"/>
</dbReference>
<keyword evidence="2" id="KW-0677">Repeat</keyword>
<feature type="domain" description="C2H2-type" evidence="6">
    <location>
        <begin position="192"/>
        <end position="219"/>
    </location>
</feature>
<dbReference type="PROSITE" id="PS50157">
    <property type="entry name" value="ZINC_FINGER_C2H2_2"/>
    <property type="match status" value="2"/>
</dbReference>
<reference evidence="7 8" key="1">
    <citation type="journal article" date="2018" name="G3 (Bethesda)">
        <title>Phylogenetic and Phylogenomic Definition of Rhizopus Species.</title>
        <authorList>
            <person name="Gryganskyi A.P."/>
            <person name="Golan J."/>
            <person name="Dolatabadi S."/>
            <person name="Mondo S."/>
            <person name="Robb S."/>
            <person name="Idnurm A."/>
            <person name="Muszewska A."/>
            <person name="Steczkiewicz K."/>
            <person name="Masonjones S."/>
            <person name="Liao H.L."/>
            <person name="Gajdeczka M.T."/>
            <person name="Anike F."/>
            <person name="Vuek A."/>
            <person name="Anishchenko I.M."/>
            <person name="Voigt K."/>
            <person name="de Hoog G.S."/>
            <person name="Smith M.E."/>
            <person name="Heitman J."/>
            <person name="Vilgalys R."/>
            <person name="Stajich J.E."/>
        </authorList>
    </citation>
    <scope>NUCLEOTIDE SEQUENCE [LARGE SCALE GENOMIC DNA]</scope>
    <source>
        <strain evidence="7 8">LSU 92-RS-03</strain>
    </source>
</reference>
<dbReference type="Gene3D" id="3.30.160.60">
    <property type="entry name" value="Classic Zinc Finger"/>
    <property type="match status" value="1"/>
</dbReference>
<keyword evidence="3 5" id="KW-0863">Zinc-finger</keyword>
<dbReference type="SMART" id="SM00355">
    <property type="entry name" value="ZnF_C2H2"/>
    <property type="match status" value="2"/>
</dbReference>
<dbReference type="PANTHER" id="PTHR23057">
    <property type="entry name" value="JUXTAPOSED WITH ANOTHER ZINC FINGER PROTEIN 1"/>
    <property type="match status" value="1"/>
</dbReference>
<evidence type="ECO:0000259" key="6">
    <source>
        <dbReference type="PROSITE" id="PS50157"/>
    </source>
</evidence>
<evidence type="ECO:0000313" key="8">
    <source>
        <dbReference type="Proteomes" id="UP000253551"/>
    </source>
</evidence>
<dbReference type="Proteomes" id="UP000253551">
    <property type="component" value="Unassembled WGS sequence"/>
</dbReference>